<reference evidence="8" key="2">
    <citation type="submission" date="2006-06" db="EMBL/GenBank/DDBJ databases">
        <authorList>
            <person name="Buell R."/>
            <person name="Wing R.A."/>
            <person name="McCombie W.A."/>
            <person name="Ouyang S."/>
        </authorList>
    </citation>
    <scope>NUCLEOTIDE SEQUENCE</scope>
</reference>
<evidence type="ECO:0000256" key="2">
    <source>
        <dbReference type="ARBA" id="ARBA00023015"/>
    </source>
</evidence>
<dbReference type="PANTHER" id="PTHR11945:SF387">
    <property type="entry name" value="AGAMOUS-LIKE MADS-BOX PROTEIN AGL80"/>
    <property type="match status" value="1"/>
</dbReference>
<keyword evidence="4" id="KW-0804">Transcription</keyword>
<evidence type="ECO:0000259" key="7">
    <source>
        <dbReference type="PROSITE" id="PS50066"/>
    </source>
</evidence>
<protein>
    <submittedName>
        <fullName evidence="8">SRF-type transcription factor family protein</fullName>
    </submittedName>
</protein>
<dbReference type="GO" id="GO:0005634">
    <property type="term" value="C:nucleus"/>
    <property type="evidence" value="ECO:0007669"/>
    <property type="project" value="UniProtKB-SubCell"/>
</dbReference>
<keyword evidence="2" id="KW-0805">Transcription regulation</keyword>
<keyword evidence="6" id="KW-0175">Coiled coil</keyword>
<dbReference type="CDD" id="cd00266">
    <property type="entry name" value="MADS_SRF_like"/>
    <property type="match status" value="1"/>
</dbReference>
<dbReference type="SUPFAM" id="SSF55455">
    <property type="entry name" value="SRF-like"/>
    <property type="match status" value="1"/>
</dbReference>
<evidence type="ECO:0000256" key="3">
    <source>
        <dbReference type="ARBA" id="ARBA00023125"/>
    </source>
</evidence>
<dbReference type="AlphaFoldDB" id="Q10HW8"/>
<dbReference type="InterPro" id="IPR002100">
    <property type="entry name" value="TF_MADSbox"/>
</dbReference>
<dbReference type="Pfam" id="PF00319">
    <property type="entry name" value="SRF-TF"/>
    <property type="match status" value="1"/>
</dbReference>
<comment type="subcellular location">
    <subcellularLocation>
        <location evidence="1">Nucleus</location>
    </subcellularLocation>
</comment>
<keyword evidence="5" id="KW-0539">Nucleus</keyword>
<name>Q10HW8_ORYSJ</name>
<dbReference type="InterPro" id="IPR033897">
    <property type="entry name" value="SRF-like_MADS-box"/>
</dbReference>
<evidence type="ECO:0000256" key="4">
    <source>
        <dbReference type="ARBA" id="ARBA00023163"/>
    </source>
</evidence>
<dbReference type="GO" id="GO:0046983">
    <property type="term" value="F:protein dimerization activity"/>
    <property type="evidence" value="ECO:0007669"/>
    <property type="project" value="InterPro"/>
</dbReference>
<evidence type="ECO:0000256" key="6">
    <source>
        <dbReference type="SAM" id="Coils"/>
    </source>
</evidence>
<feature type="domain" description="MADS-box" evidence="7">
    <location>
        <begin position="1"/>
        <end position="31"/>
    </location>
</feature>
<gene>
    <name evidence="8" type="ordered locus">LOC_Os03g37670</name>
</gene>
<evidence type="ECO:0000256" key="1">
    <source>
        <dbReference type="ARBA" id="ARBA00004123"/>
    </source>
</evidence>
<dbReference type="PROSITE" id="PS50066">
    <property type="entry name" value="MADS_BOX_2"/>
    <property type="match status" value="1"/>
</dbReference>
<organism evidence="8">
    <name type="scientific">Oryza sativa subsp. japonica</name>
    <name type="common">Rice</name>
    <dbReference type="NCBI Taxonomy" id="39947"/>
    <lineage>
        <taxon>Eukaryota</taxon>
        <taxon>Viridiplantae</taxon>
        <taxon>Streptophyta</taxon>
        <taxon>Embryophyta</taxon>
        <taxon>Tracheophyta</taxon>
        <taxon>Spermatophyta</taxon>
        <taxon>Magnoliopsida</taxon>
        <taxon>Liliopsida</taxon>
        <taxon>Poales</taxon>
        <taxon>Poaceae</taxon>
        <taxon>BOP clade</taxon>
        <taxon>Oryzoideae</taxon>
        <taxon>Oryzeae</taxon>
        <taxon>Oryzinae</taxon>
        <taxon>Oryza</taxon>
        <taxon>Oryza sativa</taxon>
    </lineage>
</organism>
<sequence>MFKKRQKSLMKKASELSTLYGVDACVVMYAEGEAQPMMVWPSVPEARRVIERFRALPQKDQYENTTNLEGFLKQRIANLQEKVDKAKHENDELETKLLLLNSLDCCLPSLVGLTVKQITSLNSMVEERLKKLRGNGLLATPVPTSSKKKIIWDVRYNLKARYVTDDSAKNGAQEVAVYPGNLLPTPELAGIPTSPLPPLGAVVVFPSPSHRCMSSVFPRFACQRVESVVSEVSSCEEKSLEDCLKKQGKSHIPP</sequence>
<dbReference type="EMBL" id="DP000009">
    <property type="protein sequence ID" value="ABF97222.1"/>
    <property type="molecule type" value="Genomic_DNA"/>
</dbReference>
<proteinExistence type="predicted"/>
<dbReference type="GO" id="GO:0000987">
    <property type="term" value="F:cis-regulatory region sequence-specific DNA binding"/>
    <property type="evidence" value="ECO:0007669"/>
    <property type="project" value="InterPro"/>
</dbReference>
<keyword evidence="3" id="KW-0238">DNA-binding</keyword>
<reference evidence="8" key="1">
    <citation type="journal article" date="2005" name="Genome Res.">
        <title>Sequence, annotation, and analysis of synteny between rice chromosome 3 and diverged grass species.</title>
        <authorList>
            <consortium name="Rice Chromosome 3 Sequencing Consortium"/>
            <person name="Buell C.R."/>
            <person name="Yuan Q."/>
            <person name="Ouyang S."/>
            <person name="Liu J."/>
            <person name="Zhu W."/>
            <person name="Wang A."/>
            <person name="Maiti R."/>
            <person name="Haas B."/>
            <person name="Wortman J."/>
            <person name="Pertea M."/>
            <person name="Jones K.M."/>
            <person name="Kim M."/>
            <person name="Overton L."/>
            <person name="Tsitrin T."/>
            <person name="Fadrosh D."/>
            <person name="Bera J."/>
            <person name="Weaver B."/>
            <person name="Jin S."/>
            <person name="Johri S."/>
            <person name="Reardon M."/>
            <person name="Webb K."/>
            <person name="Hill J."/>
            <person name="Moffat K."/>
            <person name="Tallon L."/>
            <person name="Van Aken S."/>
            <person name="Lewis M."/>
            <person name="Utterback T."/>
            <person name="Feldblyum T."/>
            <person name="Zismann V."/>
            <person name="Iobst S."/>
            <person name="Hsiao J."/>
            <person name="de Vazeille A.R."/>
            <person name="Salzberg S.L."/>
            <person name="White O."/>
            <person name="Fraser C."/>
            <person name="Yu Y."/>
            <person name="Kim H."/>
            <person name="Rambo T."/>
            <person name="Currie J."/>
            <person name="Collura K."/>
            <person name="Kernodle-Thompson S."/>
            <person name="Wei F."/>
            <person name="Kudrna K."/>
            <person name="Ammiraju J.S."/>
            <person name="Luo M."/>
            <person name="Goicoechea J.L."/>
            <person name="Wing R.A."/>
            <person name="Henry D."/>
            <person name="Oates R."/>
            <person name="Palmer M."/>
            <person name="Pries G."/>
            <person name="Saski C."/>
            <person name="Simmons J."/>
            <person name="Soderlund C."/>
            <person name="Nelson W."/>
            <person name="de la Bastide M."/>
            <person name="Spiegel L."/>
            <person name="Nascimento L."/>
            <person name="Huang E."/>
            <person name="Preston R."/>
            <person name="Zutavern T."/>
            <person name="Palmer L."/>
            <person name="O'Shaughnessy A."/>
            <person name="Dike S."/>
            <person name="McCombie W.R."/>
            <person name="Minx P."/>
            <person name="Cordum H."/>
            <person name="Wilson R."/>
            <person name="Jin W."/>
            <person name="Lee H.R."/>
            <person name="Jiang J."/>
            <person name="Jackson S."/>
        </authorList>
    </citation>
    <scope>NUCLEOTIDE SEQUENCE [LARGE SCALE GENOMIC DNA]</scope>
</reference>
<evidence type="ECO:0000256" key="5">
    <source>
        <dbReference type="ARBA" id="ARBA00023242"/>
    </source>
</evidence>
<accession>Q10HW8</accession>
<dbReference type="InterPro" id="IPR036879">
    <property type="entry name" value="TF_MADSbox_sf"/>
</dbReference>
<dbReference type="Gene3D" id="3.40.1810.10">
    <property type="entry name" value="Transcription factor, MADS-box"/>
    <property type="match status" value="1"/>
</dbReference>
<dbReference type="GO" id="GO:0045944">
    <property type="term" value="P:positive regulation of transcription by RNA polymerase II"/>
    <property type="evidence" value="ECO:0007669"/>
    <property type="project" value="InterPro"/>
</dbReference>
<dbReference type="PANTHER" id="PTHR11945">
    <property type="entry name" value="MADS BOX PROTEIN"/>
    <property type="match status" value="1"/>
</dbReference>
<dbReference type="GO" id="GO:0000981">
    <property type="term" value="F:DNA-binding transcription factor activity, RNA polymerase II-specific"/>
    <property type="evidence" value="ECO:0007669"/>
    <property type="project" value="InterPro"/>
</dbReference>
<evidence type="ECO:0000313" key="8">
    <source>
        <dbReference type="EMBL" id="ABF97222.1"/>
    </source>
</evidence>
<feature type="coiled-coil region" evidence="6">
    <location>
        <begin position="69"/>
        <end position="103"/>
    </location>
</feature>